<organism evidence="14 15">
    <name type="scientific">Sinimarinibacterium flocculans</name>
    <dbReference type="NCBI Taxonomy" id="985250"/>
    <lineage>
        <taxon>Bacteria</taxon>
        <taxon>Pseudomonadati</taxon>
        <taxon>Pseudomonadota</taxon>
        <taxon>Gammaproteobacteria</taxon>
        <taxon>Nevskiales</taxon>
        <taxon>Nevskiaceae</taxon>
        <taxon>Sinimarinibacterium</taxon>
    </lineage>
</organism>
<sequence>MRTGRARAGTGRYIAGLLALLLGAHGTAPAQDAAAPEDDGLDALLTDALARPSTPPSTDYPVVPVAEAEIAPDTLEAAPARRQIEEIVVTARRAEENIQDVPVAISAMSADDLRREQINSAQDLQGRVPSLVVNSNSQMRNTETPTIRGQGATFGSSPGVVIYMGEVPLPSDPVANYQGGPGKFFDLSNVQILKGSQGTLFGRNTTGGALLLEPRRPEEGWSGALRGGMVALDGAGNLNGRSYEAVLNAPLISERLLARVGSQVYQRDGFTRDVVTGKDYDSKDYWMGRLGLLWQPSDLVENYLLAYYADSHDNGTAMVFEEINREGLNRAIPGAIGIGNLTQIIPGIDLAQTANLGCLALNFFGPSTNCGQDIADEQAARGIRSVQISGDPNDILKTGAVVDKLRISLGDSLSVVNIASFSTMRHSYRWDLDGSRAEINEFINPDDMYEADIRTFTEELQFQGSAMGGALSYIVGGFYEDTEAIGRIVAKSLLFVDVDQRYDQQKRSLAGFAQGTYDLGDVFASLSGLSLTLGARHTRDRTSGNASITQLALGLLPLVDKSFQAEVSSAEWTWTAGLDYKLDTDASHTLLYGKVSRGYKTGGIAPISVVPERYTYAPEFVLNYEVGQKSDFDVLGVPVRLNTALYYTDYTDLQKAGIDAYVPPNSVNPVPELGQSIFNVGSAWVSGLELDLTIEPWQGTSLTGTYGYTRAEYRDFKLDYTGATPQLDCTGEEIESGNVVDFTCSPFQTTPEHQFSVSGRSFLPIDPSRGYLEAALTYTWTDTQYSASPPPDAEPGAWLPSFGLLNASLTWSRIMGSRLSMQLFGTNLQNRVWRISNSNQWNLTYFKASMWSEPRIVGLNLSYDWE</sequence>
<keyword evidence="14" id="KW-0675">Receptor</keyword>
<comment type="caution">
    <text evidence="14">The sequence shown here is derived from an EMBL/GenBank/DDBJ whole genome shotgun (WGS) entry which is preliminary data.</text>
</comment>
<evidence type="ECO:0000256" key="5">
    <source>
        <dbReference type="ARBA" id="ARBA00022692"/>
    </source>
</evidence>
<evidence type="ECO:0000256" key="1">
    <source>
        <dbReference type="ARBA" id="ARBA00004571"/>
    </source>
</evidence>
<keyword evidence="12" id="KW-0732">Signal</keyword>
<evidence type="ECO:0000256" key="2">
    <source>
        <dbReference type="ARBA" id="ARBA00022448"/>
    </source>
</evidence>
<comment type="similarity">
    <text evidence="11">Belongs to the TonB-dependent receptor family.</text>
</comment>
<dbReference type="Proteomes" id="UP000248330">
    <property type="component" value="Unassembled WGS sequence"/>
</dbReference>
<keyword evidence="10 11" id="KW-0998">Cell outer membrane</keyword>
<evidence type="ECO:0000256" key="6">
    <source>
        <dbReference type="ARBA" id="ARBA00023004"/>
    </source>
</evidence>
<dbReference type="EMBL" id="QICN01000001">
    <property type="protein sequence ID" value="PXV71254.1"/>
    <property type="molecule type" value="Genomic_DNA"/>
</dbReference>
<keyword evidence="5 11" id="KW-0812">Transmembrane</keyword>
<gene>
    <name evidence="14" type="ORF">C8D93_101299</name>
</gene>
<keyword evidence="6" id="KW-0408">Iron</keyword>
<dbReference type="OrthoDB" id="127311at2"/>
<evidence type="ECO:0000256" key="3">
    <source>
        <dbReference type="ARBA" id="ARBA00022452"/>
    </source>
</evidence>
<keyword evidence="2 11" id="KW-0813">Transport</keyword>
<dbReference type="GO" id="GO:0009279">
    <property type="term" value="C:cell outer membrane"/>
    <property type="evidence" value="ECO:0007669"/>
    <property type="project" value="UniProtKB-SubCell"/>
</dbReference>
<keyword evidence="7" id="KW-0406">Ion transport</keyword>
<protein>
    <submittedName>
        <fullName evidence="14">Iron complex outermembrane receptor protein</fullName>
    </submittedName>
</protein>
<dbReference type="PANTHER" id="PTHR32552">
    <property type="entry name" value="FERRICHROME IRON RECEPTOR-RELATED"/>
    <property type="match status" value="1"/>
</dbReference>
<accession>A0A318EK84</accession>
<feature type="domain" description="TonB-dependent receptor plug" evidence="13">
    <location>
        <begin position="98"/>
        <end position="209"/>
    </location>
</feature>
<evidence type="ECO:0000256" key="10">
    <source>
        <dbReference type="ARBA" id="ARBA00023237"/>
    </source>
</evidence>
<dbReference type="Gene3D" id="2.40.170.20">
    <property type="entry name" value="TonB-dependent receptor, beta-barrel domain"/>
    <property type="match status" value="2"/>
</dbReference>
<dbReference type="InterPro" id="IPR036942">
    <property type="entry name" value="Beta-barrel_TonB_sf"/>
</dbReference>
<reference evidence="14 15" key="1">
    <citation type="submission" date="2018-04" db="EMBL/GenBank/DDBJ databases">
        <title>Genomic Encyclopedia of Type Strains, Phase IV (KMG-IV): sequencing the most valuable type-strain genomes for metagenomic binning, comparative biology and taxonomic classification.</title>
        <authorList>
            <person name="Goeker M."/>
        </authorList>
    </citation>
    <scope>NUCLEOTIDE SEQUENCE [LARGE SCALE GENOMIC DNA]</scope>
    <source>
        <strain evidence="14 15">DSM 104150</strain>
    </source>
</reference>
<name>A0A318EK84_9GAMM</name>
<keyword evidence="15" id="KW-1185">Reference proteome</keyword>
<dbReference type="InterPro" id="IPR012910">
    <property type="entry name" value="Plug_dom"/>
</dbReference>
<dbReference type="PROSITE" id="PS52016">
    <property type="entry name" value="TONB_DEPENDENT_REC_3"/>
    <property type="match status" value="1"/>
</dbReference>
<dbReference type="Pfam" id="PF07715">
    <property type="entry name" value="Plug"/>
    <property type="match status" value="1"/>
</dbReference>
<comment type="subcellular location">
    <subcellularLocation>
        <location evidence="1 11">Cell outer membrane</location>
        <topology evidence="1 11">Multi-pass membrane protein</topology>
    </subcellularLocation>
</comment>
<evidence type="ECO:0000256" key="11">
    <source>
        <dbReference type="PROSITE-ProRule" id="PRU01360"/>
    </source>
</evidence>
<evidence type="ECO:0000256" key="7">
    <source>
        <dbReference type="ARBA" id="ARBA00023065"/>
    </source>
</evidence>
<evidence type="ECO:0000313" key="15">
    <source>
        <dbReference type="Proteomes" id="UP000248330"/>
    </source>
</evidence>
<feature type="chain" id="PRO_5016419821" evidence="12">
    <location>
        <begin position="31"/>
        <end position="866"/>
    </location>
</feature>
<keyword evidence="3 11" id="KW-1134">Transmembrane beta strand</keyword>
<proteinExistence type="inferred from homology"/>
<evidence type="ECO:0000256" key="4">
    <source>
        <dbReference type="ARBA" id="ARBA00022496"/>
    </source>
</evidence>
<evidence type="ECO:0000313" key="14">
    <source>
        <dbReference type="EMBL" id="PXV71254.1"/>
    </source>
</evidence>
<dbReference type="InterPro" id="IPR039426">
    <property type="entry name" value="TonB-dep_rcpt-like"/>
</dbReference>
<dbReference type="PANTHER" id="PTHR32552:SF81">
    <property type="entry name" value="TONB-DEPENDENT OUTER MEMBRANE RECEPTOR"/>
    <property type="match status" value="1"/>
</dbReference>
<evidence type="ECO:0000256" key="9">
    <source>
        <dbReference type="ARBA" id="ARBA00023136"/>
    </source>
</evidence>
<evidence type="ECO:0000259" key="13">
    <source>
        <dbReference type="Pfam" id="PF07715"/>
    </source>
</evidence>
<feature type="signal peptide" evidence="12">
    <location>
        <begin position="1"/>
        <end position="30"/>
    </location>
</feature>
<dbReference type="GO" id="GO:0006826">
    <property type="term" value="P:iron ion transport"/>
    <property type="evidence" value="ECO:0007669"/>
    <property type="project" value="UniProtKB-KW"/>
</dbReference>
<evidence type="ECO:0000256" key="12">
    <source>
        <dbReference type="SAM" id="SignalP"/>
    </source>
</evidence>
<dbReference type="SUPFAM" id="SSF56935">
    <property type="entry name" value="Porins"/>
    <property type="match status" value="1"/>
</dbReference>
<keyword evidence="8" id="KW-0798">TonB box</keyword>
<dbReference type="AlphaFoldDB" id="A0A318EK84"/>
<keyword evidence="4" id="KW-0410">Iron transport</keyword>
<dbReference type="RefSeq" id="WP_110263389.1">
    <property type="nucleotide sequence ID" value="NZ_CAKZQT010000007.1"/>
</dbReference>
<keyword evidence="9 11" id="KW-0472">Membrane</keyword>
<evidence type="ECO:0000256" key="8">
    <source>
        <dbReference type="ARBA" id="ARBA00023077"/>
    </source>
</evidence>